<dbReference type="EMBL" id="CAEZXX010000134">
    <property type="protein sequence ID" value="CAB4720693.1"/>
    <property type="molecule type" value="Genomic_DNA"/>
</dbReference>
<dbReference type="AlphaFoldDB" id="A0A6J6RFG0"/>
<feature type="compositionally biased region" description="Low complexity" evidence="1">
    <location>
        <begin position="1"/>
        <end position="11"/>
    </location>
</feature>
<proteinExistence type="predicted"/>
<feature type="region of interest" description="Disordered" evidence="1">
    <location>
        <begin position="185"/>
        <end position="224"/>
    </location>
</feature>
<evidence type="ECO:0000256" key="1">
    <source>
        <dbReference type="SAM" id="MobiDB-lite"/>
    </source>
</evidence>
<feature type="region of interest" description="Disordered" evidence="1">
    <location>
        <begin position="1"/>
        <end position="66"/>
    </location>
</feature>
<organism evidence="2">
    <name type="scientific">freshwater metagenome</name>
    <dbReference type="NCBI Taxonomy" id="449393"/>
    <lineage>
        <taxon>unclassified sequences</taxon>
        <taxon>metagenomes</taxon>
        <taxon>ecological metagenomes</taxon>
    </lineage>
</organism>
<protein>
    <submittedName>
        <fullName evidence="2">Unannotated protein</fullName>
    </submittedName>
</protein>
<sequence>MPAPFRPSTRMRSPRPRSNDTFSNTLGPPYDFARPDTVSTVAPQGGGSGNFTRIERDALGPSETPEDSSRVIRFSMLCAIAAFVALAPKRSTIPCRRAISFACAAANLARRSSSLARAAWYWLYVPRYSTISPSASSPARSRWMTRVIASSRRSRSWEMTRSAPRYDRRNPINQFFASTSRWFVGSSSSNTSEPANRIRDSSTLRRSPPDRSFTARSRRSAFRPRPAAIERASLSAAYPPLVANSSSALAKRRTLRSFGSSSIAIRSFSIRTRSSSTPRPDRMWVTAVRPSIAPAVRGSCGR</sequence>
<name>A0A6J6RFG0_9ZZZZ</name>
<gene>
    <name evidence="2" type="ORF">UFOPK2602_01714</name>
</gene>
<evidence type="ECO:0000313" key="2">
    <source>
        <dbReference type="EMBL" id="CAB4720693.1"/>
    </source>
</evidence>
<feature type="compositionally biased region" description="Polar residues" evidence="1">
    <location>
        <begin position="185"/>
        <end position="194"/>
    </location>
</feature>
<accession>A0A6J6RFG0</accession>
<feature type="compositionally biased region" description="Basic and acidic residues" evidence="1">
    <location>
        <begin position="196"/>
        <end position="209"/>
    </location>
</feature>
<reference evidence="2" key="1">
    <citation type="submission" date="2020-05" db="EMBL/GenBank/DDBJ databases">
        <authorList>
            <person name="Chiriac C."/>
            <person name="Salcher M."/>
            <person name="Ghai R."/>
            <person name="Kavagutti S V."/>
        </authorList>
    </citation>
    <scope>NUCLEOTIDE SEQUENCE</scope>
</reference>